<organism evidence="1 2">
    <name type="scientific">Actinomycetospora rhizophila</name>
    <dbReference type="NCBI Taxonomy" id="1416876"/>
    <lineage>
        <taxon>Bacteria</taxon>
        <taxon>Bacillati</taxon>
        <taxon>Actinomycetota</taxon>
        <taxon>Actinomycetes</taxon>
        <taxon>Pseudonocardiales</taxon>
        <taxon>Pseudonocardiaceae</taxon>
        <taxon>Actinomycetospora</taxon>
    </lineage>
</organism>
<evidence type="ECO:0000313" key="2">
    <source>
        <dbReference type="Proteomes" id="UP001596175"/>
    </source>
</evidence>
<protein>
    <submittedName>
        <fullName evidence="1">Uncharacterized protein</fullName>
    </submittedName>
</protein>
<name>A0ABV9ZRL9_9PSEU</name>
<comment type="caution">
    <text evidence="1">The sequence shown here is derived from an EMBL/GenBank/DDBJ whole genome shotgun (WGS) entry which is preliminary data.</text>
</comment>
<accession>A0ABV9ZRL9</accession>
<keyword evidence="2" id="KW-1185">Reference proteome</keyword>
<dbReference type="Proteomes" id="UP001596175">
    <property type="component" value="Unassembled WGS sequence"/>
</dbReference>
<sequence>MSVVETVGDDIDASIAALPPELLGPFAELRTALEVSPRTVVRPLVPTNPDGLRVATIGPIGTCQVVFHVLERDRIVPIVRVSFL</sequence>
<dbReference type="EMBL" id="JBHSKG010000030">
    <property type="protein sequence ID" value="MFC5142920.1"/>
    <property type="molecule type" value="Genomic_DNA"/>
</dbReference>
<dbReference type="RefSeq" id="WP_378025030.1">
    <property type="nucleotide sequence ID" value="NZ_JBHSKG010000030.1"/>
</dbReference>
<gene>
    <name evidence="1" type="ORF">ACFPK1_32170</name>
</gene>
<proteinExistence type="predicted"/>
<reference evidence="2" key="1">
    <citation type="journal article" date="2019" name="Int. J. Syst. Evol. Microbiol.">
        <title>The Global Catalogue of Microorganisms (GCM) 10K type strain sequencing project: providing services to taxonomists for standard genome sequencing and annotation.</title>
        <authorList>
            <consortium name="The Broad Institute Genomics Platform"/>
            <consortium name="The Broad Institute Genome Sequencing Center for Infectious Disease"/>
            <person name="Wu L."/>
            <person name="Ma J."/>
        </authorList>
    </citation>
    <scope>NUCLEOTIDE SEQUENCE [LARGE SCALE GENOMIC DNA]</scope>
    <source>
        <strain evidence="2">XZYJ18</strain>
    </source>
</reference>
<evidence type="ECO:0000313" key="1">
    <source>
        <dbReference type="EMBL" id="MFC5142920.1"/>
    </source>
</evidence>